<gene>
    <name evidence="1" type="ORF">IFM89_028727</name>
</gene>
<sequence>MARVFYVSKIPTRTPNSTKIIPFYTSFIFSMFADSVEHSDDVKMDKFGVNYQVWIDYQDSLLNVTKAVADNHFTNPRIFHGGTIEISMVAQNSIVPLDANIHQSLAFPDRASTTMSSVYNQQYKGKRTMQSLGSYMAVFDICLKYVLDPLQ</sequence>
<comment type="caution">
    <text evidence="1">The sequence shown here is derived from an EMBL/GenBank/DDBJ whole genome shotgun (WGS) entry which is preliminary data.</text>
</comment>
<protein>
    <submittedName>
        <fullName evidence="1">Uncharacterized protein</fullName>
    </submittedName>
</protein>
<dbReference type="EMBL" id="JADFTS010000009">
    <property type="protein sequence ID" value="KAF9589792.1"/>
    <property type="molecule type" value="Genomic_DNA"/>
</dbReference>
<proteinExistence type="predicted"/>
<keyword evidence="2" id="KW-1185">Reference proteome</keyword>
<organism evidence="1 2">
    <name type="scientific">Coptis chinensis</name>
    <dbReference type="NCBI Taxonomy" id="261450"/>
    <lineage>
        <taxon>Eukaryota</taxon>
        <taxon>Viridiplantae</taxon>
        <taxon>Streptophyta</taxon>
        <taxon>Embryophyta</taxon>
        <taxon>Tracheophyta</taxon>
        <taxon>Spermatophyta</taxon>
        <taxon>Magnoliopsida</taxon>
        <taxon>Ranunculales</taxon>
        <taxon>Ranunculaceae</taxon>
        <taxon>Coptidoideae</taxon>
        <taxon>Coptis</taxon>
    </lineage>
</organism>
<accession>A0A835LET3</accession>
<dbReference type="AlphaFoldDB" id="A0A835LET3"/>
<evidence type="ECO:0000313" key="2">
    <source>
        <dbReference type="Proteomes" id="UP000631114"/>
    </source>
</evidence>
<evidence type="ECO:0000313" key="1">
    <source>
        <dbReference type="EMBL" id="KAF9589792.1"/>
    </source>
</evidence>
<name>A0A835LET3_9MAGN</name>
<reference evidence="1 2" key="1">
    <citation type="submission" date="2020-10" db="EMBL/GenBank/DDBJ databases">
        <title>The Coptis chinensis genome and diversification of protoberbering-type alkaloids.</title>
        <authorList>
            <person name="Wang B."/>
            <person name="Shu S."/>
            <person name="Song C."/>
            <person name="Liu Y."/>
        </authorList>
    </citation>
    <scope>NUCLEOTIDE SEQUENCE [LARGE SCALE GENOMIC DNA]</scope>
    <source>
        <strain evidence="1">HL-2020</strain>
        <tissue evidence="1">Leaf</tissue>
    </source>
</reference>
<dbReference type="Proteomes" id="UP000631114">
    <property type="component" value="Unassembled WGS sequence"/>
</dbReference>